<feature type="compositionally biased region" description="Polar residues" evidence="1">
    <location>
        <begin position="143"/>
        <end position="154"/>
    </location>
</feature>
<organism evidence="2 3">
    <name type="scientific">Embleya hyalina</name>
    <dbReference type="NCBI Taxonomy" id="516124"/>
    <lineage>
        <taxon>Bacteria</taxon>
        <taxon>Bacillati</taxon>
        <taxon>Actinomycetota</taxon>
        <taxon>Actinomycetes</taxon>
        <taxon>Kitasatosporales</taxon>
        <taxon>Streptomycetaceae</taxon>
        <taxon>Embleya</taxon>
    </lineage>
</organism>
<dbReference type="RefSeq" id="WP_126640887.1">
    <property type="nucleotide sequence ID" value="NZ_BIFH01000030.1"/>
</dbReference>
<dbReference type="OrthoDB" id="3404937at2"/>
<evidence type="ECO:0000313" key="2">
    <source>
        <dbReference type="EMBL" id="GCD99048.1"/>
    </source>
</evidence>
<dbReference type="AlphaFoldDB" id="A0A401YWR9"/>
<evidence type="ECO:0000256" key="1">
    <source>
        <dbReference type="SAM" id="MobiDB-lite"/>
    </source>
</evidence>
<proteinExistence type="predicted"/>
<comment type="caution">
    <text evidence="2">The sequence shown here is derived from an EMBL/GenBank/DDBJ whole genome shotgun (WGS) entry which is preliminary data.</text>
</comment>
<evidence type="ECO:0000313" key="3">
    <source>
        <dbReference type="Proteomes" id="UP000286931"/>
    </source>
</evidence>
<dbReference type="EMBL" id="BIFH01000030">
    <property type="protein sequence ID" value="GCD99048.1"/>
    <property type="molecule type" value="Genomic_DNA"/>
</dbReference>
<gene>
    <name evidence="2" type="ORF">EHYA_06760</name>
</gene>
<name>A0A401YWR9_9ACTN</name>
<reference evidence="2 3" key="1">
    <citation type="submission" date="2018-12" db="EMBL/GenBank/DDBJ databases">
        <title>Draft genome sequence of Embleya hyalina NBRC 13850T.</title>
        <authorList>
            <person name="Komaki H."/>
            <person name="Hosoyama A."/>
            <person name="Kimura A."/>
            <person name="Ichikawa N."/>
            <person name="Tamura T."/>
        </authorList>
    </citation>
    <scope>NUCLEOTIDE SEQUENCE [LARGE SCALE GENOMIC DNA]</scope>
    <source>
        <strain evidence="2 3">NBRC 13850</strain>
    </source>
</reference>
<protein>
    <submittedName>
        <fullName evidence="2">Uncharacterized protein</fullName>
    </submittedName>
</protein>
<sequence>MAKLRAPQLPDGPMQRLSEELHALHRKAGFPSTRELARRTNGIGSHGRVHDLFSKPMLPDWGFLALVVLILAQDITGLEPEPEVARFHMLWDEAAIGEQKDVSSDSTEGVRTTDATDRIPAAWGDDVTRAFADHEDAVKQAASAHTTQPINSSRRPWAPPHAASLGARRNLGRCLYFLYVDAGTPTFAEAIAAMGLAPNTRETLRKNFMRPENFSLNMLHKFVRALSEMAPYQDPEHMVPVITALWNSARWERSSETE</sequence>
<accession>A0A401YWR9</accession>
<dbReference type="Proteomes" id="UP000286931">
    <property type="component" value="Unassembled WGS sequence"/>
</dbReference>
<keyword evidence="3" id="KW-1185">Reference proteome</keyword>
<feature type="region of interest" description="Disordered" evidence="1">
    <location>
        <begin position="137"/>
        <end position="161"/>
    </location>
</feature>